<dbReference type="InterPro" id="IPR026444">
    <property type="entry name" value="Secre_tail"/>
</dbReference>
<feature type="chain" id="PRO_5015713255" description="Secretion system C-terminal sorting domain-containing protein" evidence="2">
    <location>
        <begin position="21"/>
        <end position="287"/>
    </location>
</feature>
<evidence type="ECO:0000256" key="2">
    <source>
        <dbReference type="SAM" id="SignalP"/>
    </source>
</evidence>
<dbReference type="EMBL" id="QCZI01000006">
    <property type="protein sequence ID" value="PWA05617.1"/>
    <property type="molecule type" value="Genomic_DNA"/>
</dbReference>
<accession>A0A2U1JKD8</accession>
<feature type="domain" description="Secretion system C-terminal sorting" evidence="3">
    <location>
        <begin position="216"/>
        <end position="286"/>
    </location>
</feature>
<evidence type="ECO:0000259" key="3">
    <source>
        <dbReference type="Pfam" id="PF18962"/>
    </source>
</evidence>
<dbReference type="AlphaFoldDB" id="A0A2U1JKD8"/>
<dbReference type="NCBIfam" id="TIGR04183">
    <property type="entry name" value="Por_Secre_tail"/>
    <property type="match status" value="1"/>
</dbReference>
<gene>
    <name evidence="4" type="ORF">DB895_06445</name>
</gene>
<evidence type="ECO:0000313" key="5">
    <source>
        <dbReference type="Proteomes" id="UP000245449"/>
    </source>
</evidence>
<evidence type="ECO:0000256" key="1">
    <source>
        <dbReference type="ARBA" id="ARBA00022729"/>
    </source>
</evidence>
<evidence type="ECO:0000313" key="4">
    <source>
        <dbReference type="EMBL" id="PWA05617.1"/>
    </source>
</evidence>
<feature type="signal peptide" evidence="2">
    <location>
        <begin position="1"/>
        <end position="20"/>
    </location>
</feature>
<protein>
    <recommendedName>
        <fullName evidence="3">Secretion system C-terminal sorting domain-containing protein</fullName>
    </recommendedName>
</protein>
<keyword evidence="5" id="KW-1185">Reference proteome</keyword>
<dbReference type="Pfam" id="PF18962">
    <property type="entry name" value="Por_Secre_tail"/>
    <property type="match status" value="1"/>
</dbReference>
<name>A0A2U1JKD8_9FLAO</name>
<dbReference type="OrthoDB" id="1056765at2"/>
<proteinExistence type="predicted"/>
<comment type="caution">
    <text evidence="4">The sequence shown here is derived from an EMBL/GenBank/DDBJ whole genome shotgun (WGS) entry which is preliminary data.</text>
</comment>
<reference evidence="4 5" key="1">
    <citation type="submission" date="2018-04" db="EMBL/GenBank/DDBJ databases">
        <title>Flavobacterium sp. nov., isolated from glacier ice.</title>
        <authorList>
            <person name="Liu Q."/>
            <person name="Xin Y.-H."/>
        </authorList>
    </citation>
    <scope>NUCLEOTIDE SEQUENCE [LARGE SCALE GENOMIC DNA]</scope>
    <source>
        <strain evidence="4 5">RB1R5</strain>
    </source>
</reference>
<keyword evidence="1 2" id="KW-0732">Signal</keyword>
<sequence>MKMKKLYTLLLVAVAFTANAQTTISQWNFDDADPAKAQLPTTGSGTFSLVGGVEDNLTAGLMPAGNPSTGKAYSVKTFPLAATASGTAGFQFAVSTANFSGISVSFDPRSSNTASKWQQYQYTVDGTNWIVLGNNAGALVNAFPTAPISITLPASADNNAKLAIRLVSIFDPAGSDYVAVGATSTYSAGGTWRIDNVTFTGTSLGVKQNSISGLSVYPNPVTNGNLFITSNSNEVKSVAIFDVLGKQVVKTTTASNQAINVSNLNNGVYILKITEEGKTATRKLVIK</sequence>
<organism evidence="4 5">
    <name type="scientific">Flavobacterium psychrotolerans</name>
    <dbReference type="NCBI Taxonomy" id="2169410"/>
    <lineage>
        <taxon>Bacteria</taxon>
        <taxon>Pseudomonadati</taxon>
        <taxon>Bacteroidota</taxon>
        <taxon>Flavobacteriia</taxon>
        <taxon>Flavobacteriales</taxon>
        <taxon>Flavobacteriaceae</taxon>
        <taxon>Flavobacterium</taxon>
    </lineage>
</organism>
<dbReference type="Proteomes" id="UP000245449">
    <property type="component" value="Unassembled WGS sequence"/>
</dbReference>